<name>A0ACB7P537_9PEZI</name>
<protein>
    <submittedName>
        <fullName evidence="1">Uncharacterized protein</fullName>
    </submittedName>
</protein>
<dbReference type="Proteomes" id="UP000724584">
    <property type="component" value="Unassembled WGS sequence"/>
</dbReference>
<accession>A0ACB7P537</accession>
<dbReference type="EMBL" id="JAGIZQ010000005">
    <property type="protein sequence ID" value="KAH6628944.1"/>
    <property type="molecule type" value="Genomic_DNA"/>
</dbReference>
<gene>
    <name evidence="1" type="ORF">F5144DRAFT_492318</name>
</gene>
<keyword evidence="2" id="KW-1185">Reference proteome</keyword>
<reference evidence="1 2" key="1">
    <citation type="journal article" date="2021" name="Nat. Commun.">
        <title>Genetic determinants of endophytism in the Arabidopsis root mycobiome.</title>
        <authorList>
            <person name="Mesny F."/>
            <person name="Miyauchi S."/>
            <person name="Thiergart T."/>
            <person name="Pickel B."/>
            <person name="Atanasova L."/>
            <person name="Karlsson M."/>
            <person name="Huettel B."/>
            <person name="Barry K.W."/>
            <person name="Haridas S."/>
            <person name="Chen C."/>
            <person name="Bauer D."/>
            <person name="Andreopoulos W."/>
            <person name="Pangilinan J."/>
            <person name="LaButti K."/>
            <person name="Riley R."/>
            <person name="Lipzen A."/>
            <person name="Clum A."/>
            <person name="Drula E."/>
            <person name="Henrissat B."/>
            <person name="Kohler A."/>
            <person name="Grigoriev I.V."/>
            <person name="Martin F.M."/>
            <person name="Hacquard S."/>
        </authorList>
    </citation>
    <scope>NUCLEOTIDE SEQUENCE [LARGE SCALE GENOMIC DNA]</scope>
    <source>
        <strain evidence="1 2">MPI-SDFR-AT-0079</strain>
    </source>
</reference>
<evidence type="ECO:0000313" key="1">
    <source>
        <dbReference type="EMBL" id="KAH6628944.1"/>
    </source>
</evidence>
<proteinExistence type="predicted"/>
<organism evidence="1 2">
    <name type="scientific">Chaetomium tenue</name>
    <dbReference type="NCBI Taxonomy" id="1854479"/>
    <lineage>
        <taxon>Eukaryota</taxon>
        <taxon>Fungi</taxon>
        <taxon>Dikarya</taxon>
        <taxon>Ascomycota</taxon>
        <taxon>Pezizomycotina</taxon>
        <taxon>Sordariomycetes</taxon>
        <taxon>Sordariomycetidae</taxon>
        <taxon>Sordariales</taxon>
        <taxon>Chaetomiaceae</taxon>
        <taxon>Chaetomium</taxon>
    </lineage>
</organism>
<feature type="non-terminal residue" evidence="1">
    <location>
        <position position="1"/>
    </location>
</feature>
<sequence length="108" mass="12386">FLYLPEYPFVICKTCCFACIVDEVTSHLRSHHMSIRAQERTRIATRVKDIPGILHDQASLREFQRPPATINVIPFIKPLKIDGLRCNECGFITRTPQGIQGHCRKEHG</sequence>
<comment type="caution">
    <text evidence="1">The sequence shown here is derived from an EMBL/GenBank/DDBJ whole genome shotgun (WGS) entry which is preliminary data.</text>
</comment>
<evidence type="ECO:0000313" key="2">
    <source>
        <dbReference type="Proteomes" id="UP000724584"/>
    </source>
</evidence>